<dbReference type="CDD" id="cd02966">
    <property type="entry name" value="TlpA_like_family"/>
    <property type="match status" value="1"/>
</dbReference>
<accession>A0A7J5DYJ6</accession>
<dbReference type="SUPFAM" id="SSF52833">
    <property type="entry name" value="Thioredoxin-like"/>
    <property type="match status" value="1"/>
</dbReference>
<dbReference type="PANTHER" id="PTHR42852:SF6">
    <property type="entry name" value="THIOL:DISULFIDE INTERCHANGE PROTEIN DSBE"/>
    <property type="match status" value="1"/>
</dbReference>
<evidence type="ECO:0000313" key="8">
    <source>
        <dbReference type="EMBL" id="KAB2810963.1"/>
    </source>
</evidence>
<dbReference type="InterPro" id="IPR013740">
    <property type="entry name" value="Redoxin"/>
</dbReference>
<dbReference type="Gene3D" id="3.40.30.10">
    <property type="entry name" value="Glutaredoxin"/>
    <property type="match status" value="1"/>
</dbReference>
<evidence type="ECO:0000256" key="5">
    <source>
        <dbReference type="ARBA" id="ARBA00023284"/>
    </source>
</evidence>
<evidence type="ECO:0000259" key="7">
    <source>
        <dbReference type="PROSITE" id="PS51352"/>
    </source>
</evidence>
<name>A0A7J5DYJ6_NOCSI</name>
<dbReference type="PANTHER" id="PTHR42852">
    <property type="entry name" value="THIOL:DISULFIDE INTERCHANGE PROTEIN DSBE"/>
    <property type="match status" value="1"/>
</dbReference>
<reference evidence="8 9" key="1">
    <citation type="submission" date="2019-09" db="EMBL/GenBank/DDBJ databases">
        <title>Pimelobacter sp. isolated from Paulinella.</title>
        <authorList>
            <person name="Jeong S.E."/>
        </authorList>
    </citation>
    <scope>NUCLEOTIDE SEQUENCE [LARGE SCALE GENOMIC DNA]</scope>
    <source>
        <strain evidence="8 9">Pch-N</strain>
    </source>
</reference>
<dbReference type="InterPro" id="IPR036249">
    <property type="entry name" value="Thioredoxin-like_sf"/>
</dbReference>
<organism evidence="8 9">
    <name type="scientific">Nocardioides simplex</name>
    <name type="common">Arthrobacter simplex</name>
    <dbReference type="NCBI Taxonomy" id="2045"/>
    <lineage>
        <taxon>Bacteria</taxon>
        <taxon>Bacillati</taxon>
        <taxon>Actinomycetota</taxon>
        <taxon>Actinomycetes</taxon>
        <taxon>Propionibacteriales</taxon>
        <taxon>Nocardioidaceae</taxon>
        <taxon>Pimelobacter</taxon>
    </lineage>
</organism>
<dbReference type="AlphaFoldDB" id="A0A7J5DYJ6"/>
<dbReference type="GO" id="GO:0017004">
    <property type="term" value="P:cytochrome complex assembly"/>
    <property type="evidence" value="ECO:0007669"/>
    <property type="project" value="UniProtKB-KW"/>
</dbReference>
<protein>
    <submittedName>
        <fullName evidence="8">TlpA family protein disulfide reductase</fullName>
    </submittedName>
</protein>
<feature type="region of interest" description="Disordered" evidence="6">
    <location>
        <begin position="1"/>
        <end position="22"/>
    </location>
</feature>
<dbReference type="InterPro" id="IPR013766">
    <property type="entry name" value="Thioredoxin_domain"/>
</dbReference>
<keyword evidence="5" id="KW-0676">Redox-active center</keyword>
<dbReference type="Proteomes" id="UP000449906">
    <property type="component" value="Unassembled WGS sequence"/>
</dbReference>
<keyword evidence="4" id="KW-1015">Disulfide bond</keyword>
<dbReference type="PROSITE" id="PS00194">
    <property type="entry name" value="THIOREDOXIN_1"/>
    <property type="match status" value="1"/>
</dbReference>
<sequence length="237" mass="24626">MVREGGGMDKAICHATEPTREPRRPVGVVTRFGVTGILVMLGLTGCAVPTGGQGGSSDVHGYSTEALPITVEGLEDCGGLPQGPADGDRAEEGAEVAGLDRGDLPSLSLPCLNQDAAVALGELRGQPVLINLWASWCGPCRKEMPLLAEAASRTKNVGFLGVNTRDDPSMAAAFLPEVGVTYPQVVDVDGELLDTTRVRGLPVTLAMDAEGRIVDRVIGEVSPDELGRLLSQLTDAG</sequence>
<keyword evidence="3" id="KW-0735">Signal-anchor</keyword>
<evidence type="ECO:0000256" key="6">
    <source>
        <dbReference type="SAM" id="MobiDB-lite"/>
    </source>
</evidence>
<dbReference type="GO" id="GO:0016491">
    <property type="term" value="F:oxidoreductase activity"/>
    <property type="evidence" value="ECO:0007669"/>
    <property type="project" value="InterPro"/>
</dbReference>
<comment type="caution">
    <text evidence="8">The sequence shown here is derived from an EMBL/GenBank/DDBJ whole genome shotgun (WGS) entry which is preliminary data.</text>
</comment>
<dbReference type="InterPro" id="IPR050553">
    <property type="entry name" value="Thioredoxin_ResA/DsbE_sf"/>
</dbReference>
<evidence type="ECO:0000256" key="2">
    <source>
        <dbReference type="ARBA" id="ARBA00022748"/>
    </source>
</evidence>
<evidence type="ECO:0000256" key="3">
    <source>
        <dbReference type="ARBA" id="ARBA00022968"/>
    </source>
</evidence>
<feature type="domain" description="Thioredoxin" evidence="7">
    <location>
        <begin position="98"/>
        <end position="235"/>
    </location>
</feature>
<dbReference type="PROSITE" id="PS51352">
    <property type="entry name" value="THIOREDOXIN_2"/>
    <property type="match status" value="1"/>
</dbReference>
<evidence type="ECO:0000313" key="9">
    <source>
        <dbReference type="Proteomes" id="UP000449906"/>
    </source>
</evidence>
<gene>
    <name evidence="8" type="ORF">F9L07_03215</name>
</gene>
<evidence type="ECO:0000256" key="4">
    <source>
        <dbReference type="ARBA" id="ARBA00023157"/>
    </source>
</evidence>
<keyword evidence="2" id="KW-0201">Cytochrome c-type biogenesis</keyword>
<proteinExistence type="predicted"/>
<keyword evidence="3" id="KW-0812">Transmembrane</keyword>
<dbReference type="EMBL" id="WBVM01000001">
    <property type="protein sequence ID" value="KAB2810963.1"/>
    <property type="molecule type" value="Genomic_DNA"/>
</dbReference>
<dbReference type="GO" id="GO:0030313">
    <property type="term" value="C:cell envelope"/>
    <property type="evidence" value="ECO:0007669"/>
    <property type="project" value="UniProtKB-SubCell"/>
</dbReference>
<comment type="subcellular location">
    <subcellularLocation>
        <location evidence="1">Cell envelope</location>
    </subcellularLocation>
</comment>
<evidence type="ECO:0000256" key="1">
    <source>
        <dbReference type="ARBA" id="ARBA00004196"/>
    </source>
</evidence>
<dbReference type="Pfam" id="PF08534">
    <property type="entry name" value="Redoxin"/>
    <property type="match status" value="1"/>
</dbReference>
<dbReference type="InterPro" id="IPR017937">
    <property type="entry name" value="Thioredoxin_CS"/>
</dbReference>